<dbReference type="FunFam" id="3.40.630.10:FF:000060">
    <property type="entry name" value="Putative metallocarboxypeptidase ecm14"/>
    <property type="match status" value="1"/>
</dbReference>
<dbReference type="InterPro" id="IPR057247">
    <property type="entry name" value="CARBOXYPEPT_ZN_2"/>
</dbReference>
<dbReference type="PROSITE" id="PS00133">
    <property type="entry name" value="CARBOXYPEPT_ZN_2"/>
    <property type="match status" value="1"/>
</dbReference>
<comment type="caution">
    <text evidence="12">Lacks conserved residue(s) required for the propagation of feature annotation.</text>
</comment>
<accession>A0A8H7L8V6</accession>
<evidence type="ECO:0000256" key="2">
    <source>
        <dbReference type="ARBA" id="ARBA00004613"/>
    </source>
</evidence>
<proteinExistence type="inferred from homology"/>
<dbReference type="GO" id="GO:0006508">
    <property type="term" value="P:proteolysis"/>
    <property type="evidence" value="ECO:0007669"/>
    <property type="project" value="InterPro"/>
</dbReference>
<dbReference type="InterPro" id="IPR000834">
    <property type="entry name" value="Peptidase_M14"/>
</dbReference>
<dbReference type="GO" id="GO:0005576">
    <property type="term" value="C:extracellular region"/>
    <property type="evidence" value="ECO:0007669"/>
    <property type="project" value="UniProtKB-SubCell"/>
</dbReference>
<gene>
    <name evidence="15" type="ORF">HF325_004865</name>
</gene>
<feature type="chain" id="PRO_5034442382" description="Inactive metallocarboxypeptidase ECM14" evidence="13">
    <location>
        <begin position="16"/>
        <end position="478"/>
    </location>
</feature>
<dbReference type="AlphaFoldDB" id="A0A8H7L8V6"/>
<evidence type="ECO:0000313" key="15">
    <source>
        <dbReference type="EMBL" id="KAF8001076.1"/>
    </source>
</evidence>
<feature type="domain" description="Peptidase M14" evidence="14">
    <location>
        <begin position="164"/>
        <end position="473"/>
    </location>
</feature>
<dbReference type="Proteomes" id="UP000649328">
    <property type="component" value="Unassembled WGS sequence"/>
</dbReference>
<dbReference type="CDD" id="cd03860">
    <property type="entry name" value="M14_CP_A-B_like"/>
    <property type="match status" value="1"/>
</dbReference>
<keyword evidence="8" id="KW-1015">Disulfide bond</keyword>
<evidence type="ECO:0000256" key="7">
    <source>
        <dbReference type="ARBA" id="ARBA00022833"/>
    </source>
</evidence>
<dbReference type="PRINTS" id="PR00765">
    <property type="entry name" value="CRBOXYPTASEA"/>
</dbReference>
<evidence type="ECO:0000256" key="10">
    <source>
        <dbReference type="ARBA" id="ARBA00026187"/>
    </source>
</evidence>
<dbReference type="Gene3D" id="3.40.630.10">
    <property type="entry name" value="Zn peptidases"/>
    <property type="match status" value="1"/>
</dbReference>
<keyword evidence="6 13" id="KW-0732">Signal</keyword>
<dbReference type="SUPFAM" id="SSF53187">
    <property type="entry name" value="Zn-dependent exopeptidases"/>
    <property type="match status" value="1"/>
</dbReference>
<dbReference type="GO" id="GO:0004181">
    <property type="term" value="F:metallocarboxypeptidase activity"/>
    <property type="evidence" value="ECO:0007669"/>
    <property type="project" value="InterPro"/>
</dbReference>
<evidence type="ECO:0000256" key="12">
    <source>
        <dbReference type="PROSITE-ProRule" id="PRU01379"/>
    </source>
</evidence>
<dbReference type="PANTHER" id="PTHR11705">
    <property type="entry name" value="PROTEASE FAMILY M14 CARBOXYPEPTIDASE A,B"/>
    <property type="match status" value="1"/>
</dbReference>
<evidence type="ECO:0000256" key="1">
    <source>
        <dbReference type="ARBA" id="ARBA00001947"/>
    </source>
</evidence>
<name>A0A8H7L8V6_9ASCO</name>
<dbReference type="EMBL" id="JACBPP010000006">
    <property type="protein sequence ID" value="KAF8001076.1"/>
    <property type="molecule type" value="Genomic_DNA"/>
</dbReference>
<dbReference type="Pfam" id="PF00246">
    <property type="entry name" value="Peptidase_M14"/>
    <property type="match status" value="1"/>
</dbReference>
<evidence type="ECO:0000256" key="4">
    <source>
        <dbReference type="ARBA" id="ARBA00022525"/>
    </source>
</evidence>
<keyword evidence="16" id="KW-1185">Reference proteome</keyword>
<dbReference type="PANTHER" id="PTHR11705:SF147">
    <property type="entry name" value="INACTIVE METALLOCARBOXYPEPTIDASE ECM14"/>
    <property type="match status" value="1"/>
</dbReference>
<comment type="caution">
    <text evidence="15">The sequence shown here is derived from an EMBL/GenBank/DDBJ whole genome shotgun (WGS) entry which is preliminary data.</text>
</comment>
<protein>
    <recommendedName>
        <fullName evidence="10">Inactive metallocarboxypeptidase ECM14</fullName>
    </recommendedName>
    <alternativeName>
        <fullName evidence="11">Inactive metallocarboxypeptidase ecm14</fullName>
    </alternativeName>
</protein>
<comment type="similarity">
    <text evidence="3 12">Belongs to the peptidase M14 family.</text>
</comment>
<dbReference type="SMART" id="SM00631">
    <property type="entry name" value="Zn_pept"/>
    <property type="match status" value="1"/>
</dbReference>
<keyword evidence="5" id="KW-0479">Metal-binding</keyword>
<dbReference type="OrthoDB" id="3626597at2759"/>
<feature type="signal peptide" evidence="13">
    <location>
        <begin position="1"/>
        <end position="15"/>
    </location>
</feature>
<dbReference type="PROSITE" id="PS52035">
    <property type="entry name" value="PEPTIDASE_M14"/>
    <property type="match status" value="1"/>
</dbReference>
<evidence type="ECO:0000256" key="11">
    <source>
        <dbReference type="ARBA" id="ARBA00026213"/>
    </source>
</evidence>
<sequence>MRLIQLAGLLAVAASLQLPFSLDTHTENLLRPHYSSLLAKELPIDLSPYANDIVVRVAKSTEIVQQIKTHGHKIWALDASAGTIDIQIHADEAESFLAKNGVSAPQVIIKDLSQAVFETYPVNLRSSTYEAFAQLDVQDFSAVVSDEMTAQEKLRALSEVFFKQYRPLSSIDAWLELLAQTYPDIITLETIGETYEGRPFQVVHLSVPDGDTSHEEKKTIVVTGGVHAREWISVSSVLYGIFEILNHFELNPDEWQELAKLDFLFIPVLNPDGYEYTWTSDRLWRKNRQPAEGADEKSCRGIDIDHSYDFHWTPSSDSPCGEDYAGTYPFEAYELKVWDTYLNKTNEGHKIWGYIDLHSYSQEILFPYAFSCEQQPRDEENLIELAYGISKAIKLTSGRYYSVLPACIDRDSDLIPDMGSGSALDYMYHHKSYWAYQIKLRDNGSQGFLLPAKYIVPVGKEISAGLKVFCKFILSDDR</sequence>
<organism evidence="15 16">
    <name type="scientific">Metschnikowia pulcherrima</name>
    <dbReference type="NCBI Taxonomy" id="27326"/>
    <lineage>
        <taxon>Eukaryota</taxon>
        <taxon>Fungi</taxon>
        <taxon>Dikarya</taxon>
        <taxon>Ascomycota</taxon>
        <taxon>Saccharomycotina</taxon>
        <taxon>Pichiomycetes</taxon>
        <taxon>Metschnikowiaceae</taxon>
        <taxon>Metschnikowia</taxon>
    </lineage>
</organism>
<comment type="cofactor">
    <cofactor evidence="1">
        <name>Zn(2+)</name>
        <dbReference type="ChEBI" id="CHEBI:29105"/>
    </cofactor>
</comment>
<evidence type="ECO:0000256" key="6">
    <source>
        <dbReference type="ARBA" id="ARBA00022729"/>
    </source>
</evidence>
<evidence type="ECO:0000256" key="5">
    <source>
        <dbReference type="ARBA" id="ARBA00022723"/>
    </source>
</evidence>
<evidence type="ECO:0000259" key="14">
    <source>
        <dbReference type="PROSITE" id="PS52035"/>
    </source>
</evidence>
<comment type="subcellular location">
    <subcellularLocation>
        <location evidence="2">Secreted</location>
    </subcellularLocation>
</comment>
<comment type="function">
    <text evidence="9">Inactive carboxypeptidase that may play a role in cell wall organization and biogenesis.</text>
</comment>
<reference evidence="15" key="1">
    <citation type="submission" date="2020-10" db="EMBL/GenBank/DDBJ databases">
        <title>The Whole-Genome Sequence of Metschnikowia persimmonesis, a Novel Endophytic Yeast Species Isolated from Medicinal Plant Diospyros kaki Thumb.</title>
        <authorList>
            <person name="Rahmat E."/>
            <person name="Kang Y."/>
        </authorList>
    </citation>
    <scope>NUCLEOTIDE SEQUENCE</scope>
    <source>
        <strain evidence="15">KIOM G15050</strain>
    </source>
</reference>
<keyword evidence="4" id="KW-0964">Secreted</keyword>
<evidence type="ECO:0000256" key="8">
    <source>
        <dbReference type="ARBA" id="ARBA00023157"/>
    </source>
</evidence>
<evidence type="ECO:0000256" key="13">
    <source>
        <dbReference type="SAM" id="SignalP"/>
    </source>
</evidence>
<evidence type="ECO:0000313" key="16">
    <source>
        <dbReference type="Proteomes" id="UP000649328"/>
    </source>
</evidence>
<dbReference type="GO" id="GO:0008270">
    <property type="term" value="F:zinc ion binding"/>
    <property type="evidence" value="ECO:0007669"/>
    <property type="project" value="InterPro"/>
</dbReference>
<keyword evidence="7" id="KW-0862">Zinc</keyword>
<evidence type="ECO:0000256" key="9">
    <source>
        <dbReference type="ARBA" id="ARBA00025210"/>
    </source>
</evidence>
<evidence type="ECO:0000256" key="3">
    <source>
        <dbReference type="ARBA" id="ARBA00005988"/>
    </source>
</evidence>